<feature type="region of interest" description="Disordered" evidence="1">
    <location>
        <begin position="1"/>
        <end position="46"/>
    </location>
</feature>
<organism evidence="2 3">
    <name type="scientific">Multifurca ochricompacta</name>
    <dbReference type="NCBI Taxonomy" id="376703"/>
    <lineage>
        <taxon>Eukaryota</taxon>
        <taxon>Fungi</taxon>
        <taxon>Dikarya</taxon>
        <taxon>Basidiomycota</taxon>
        <taxon>Agaricomycotina</taxon>
        <taxon>Agaricomycetes</taxon>
        <taxon>Russulales</taxon>
        <taxon>Russulaceae</taxon>
        <taxon>Multifurca</taxon>
    </lineage>
</organism>
<comment type="caution">
    <text evidence="2">The sequence shown here is derived from an EMBL/GenBank/DDBJ whole genome shotgun (WGS) entry which is preliminary data.</text>
</comment>
<dbReference type="Proteomes" id="UP001203297">
    <property type="component" value="Unassembled WGS sequence"/>
</dbReference>
<evidence type="ECO:0000256" key="1">
    <source>
        <dbReference type="SAM" id="MobiDB-lite"/>
    </source>
</evidence>
<keyword evidence="3" id="KW-1185">Reference proteome</keyword>
<sequence length="201" mass="21458">MTHSMRPDNGGDQTSQFYQREQANVPPHRVATAQHPGYAPSWNAPAPHPGYQDERYAAPYAHGSAHGYGVWHNTQPNVFFAPPPSAAAPHVNQKSGDVNSAFAYHPDNGVPALTEAHGPFYAVGSVPTLGAANVNGGTGVDAQPHAPTSEGHSSSEGLRSLARHYILDPRTRVYIVRMVSNGCGRLNMYITLEVADVVGNV</sequence>
<gene>
    <name evidence="2" type="ORF">B0F90DRAFT_1760644</name>
</gene>
<accession>A0AAD4LYV0</accession>
<evidence type="ECO:0000313" key="3">
    <source>
        <dbReference type="Proteomes" id="UP001203297"/>
    </source>
</evidence>
<dbReference type="AlphaFoldDB" id="A0AAD4LYV0"/>
<dbReference type="EMBL" id="WTXG01000088">
    <property type="protein sequence ID" value="KAI0293854.1"/>
    <property type="molecule type" value="Genomic_DNA"/>
</dbReference>
<reference evidence="2" key="1">
    <citation type="journal article" date="2022" name="New Phytol.">
        <title>Evolutionary transition to the ectomycorrhizal habit in the genomes of a hyperdiverse lineage of mushroom-forming fungi.</title>
        <authorList>
            <person name="Looney B."/>
            <person name="Miyauchi S."/>
            <person name="Morin E."/>
            <person name="Drula E."/>
            <person name="Courty P.E."/>
            <person name="Kohler A."/>
            <person name="Kuo A."/>
            <person name="LaButti K."/>
            <person name="Pangilinan J."/>
            <person name="Lipzen A."/>
            <person name="Riley R."/>
            <person name="Andreopoulos W."/>
            <person name="He G."/>
            <person name="Johnson J."/>
            <person name="Nolan M."/>
            <person name="Tritt A."/>
            <person name="Barry K.W."/>
            <person name="Grigoriev I.V."/>
            <person name="Nagy L.G."/>
            <person name="Hibbett D."/>
            <person name="Henrissat B."/>
            <person name="Matheny P.B."/>
            <person name="Labbe J."/>
            <person name="Martin F.M."/>
        </authorList>
    </citation>
    <scope>NUCLEOTIDE SEQUENCE</scope>
    <source>
        <strain evidence="2">BPL690</strain>
    </source>
</reference>
<evidence type="ECO:0000313" key="2">
    <source>
        <dbReference type="EMBL" id="KAI0293854.1"/>
    </source>
</evidence>
<feature type="region of interest" description="Disordered" evidence="1">
    <location>
        <begin position="135"/>
        <end position="157"/>
    </location>
</feature>
<protein>
    <submittedName>
        <fullName evidence="2">Uncharacterized protein</fullName>
    </submittedName>
</protein>
<proteinExistence type="predicted"/>
<feature type="compositionally biased region" description="Polar residues" evidence="1">
    <location>
        <begin position="11"/>
        <end position="22"/>
    </location>
</feature>
<name>A0AAD4LYV0_9AGAM</name>